<sequence length="136" mass="14645">MLHTSAERRLISLFKEVGSNLENWGRSTLDKYVTQPVEQGNAVKTVLGAGAAGLSAFTEAPDAFIAGALDNKVDFNRPGLRTTRDLGMFAKNALTLHWLRALTDVARIPTTDLPMDLIDTVGGFRSRAAQTLSTAA</sequence>
<proteinExistence type="predicted"/>
<dbReference type="EMBL" id="CP013065">
    <property type="protein sequence ID" value="ALM13426.1"/>
    <property type="molecule type" value="Genomic_DNA"/>
</dbReference>
<dbReference type="STRING" id="1735162.PeribacterB2_0755"/>
<dbReference type="KEGG" id="prf:PeribacterA2_0753"/>
<accession>A0A0S1SYM0</accession>
<protein>
    <submittedName>
        <fullName evidence="1">Uncharacterized protein</fullName>
    </submittedName>
</protein>
<evidence type="ECO:0000313" key="1">
    <source>
        <dbReference type="EMBL" id="ALM13426.1"/>
    </source>
</evidence>
<name>A0A0S1SLY4_9BACT</name>
<organism evidence="1 2">
    <name type="scientific">Candidatus Peribacter riflensis</name>
    <dbReference type="NCBI Taxonomy" id="1735162"/>
    <lineage>
        <taxon>Bacteria</taxon>
        <taxon>Candidatus Peregrinibacteriota</taxon>
        <taxon>Candidatus Peribacteria</taxon>
        <taxon>Candidatus Peribacterales</taxon>
        <taxon>Candidatus Peribacteraceae</taxon>
        <taxon>Candidatus Peribacter</taxon>
    </lineage>
</organism>
<accession>A0A0S1SM42</accession>
<accession>A0A0S1SR13</accession>
<reference evidence="1 2" key="2">
    <citation type="journal article" date="2016" name="PeerJ">
        <title>Analysis of five complete genome sequences for members of the class Peribacteria in the recently recognized Peregrinibacteria bacterial phylum.</title>
        <authorList>
            <person name="Anantharaman K."/>
            <person name="Brown C.T."/>
            <person name="Burstein D."/>
            <person name="Castelle C.J."/>
            <person name="Probst A.J."/>
            <person name="Thomas B.C."/>
            <person name="Williams K.H."/>
            <person name="Banfield J.F."/>
        </authorList>
    </citation>
    <scope>NUCLEOTIDE SEQUENCE [LARGE SCALE GENOMIC DNA]</scope>
    <source>
        <strain evidence="1">RIFOXYD1_FULL_PER-ii_59_16</strain>
    </source>
</reference>
<gene>
    <name evidence="1" type="ORF">PeribacterD1_0755</name>
</gene>
<dbReference type="Proteomes" id="UP000069135">
    <property type="component" value="Chromosome"/>
</dbReference>
<evidence type="ECO:0000313" key="2">
    <source>
        <dbReference type="Proteomes" id="UP000069135"/>
    </source>
</evidence>
<accession>A0A0S1SLY4</accession>
<reference evidence="2" key="1">
    <citation type="submission" date="2015-10" db="EMBL/GenBank/DDBJ databases">
        <title>Analysis of five complete genome sequences for members of the class Peribacteria in the recently recognized Peregrinibacteria bacterial phylum.</title>
        <authorList>
            <person name="Anantharaman K."/>
            <person name="Brown C.T."/>
            <person name="Burstein D."/>
            <person name="Castelle C.J."/>
            <person name="Probst A.J."/>
            <person name="Thomas B.C."/>
            <person name="Williams K.H."/>
            <person name="Banfield J.F."/>
        </authorList>
    </citation>
    <scope>NUCLEOTIDE SEQUENCE [LARGE SCALE GENOMIC DNA]</scope>
</reference>
<accession>A0A0S1SI39</accession>
<dbReference type="AlphaFoldDB" id="A0A0S1SLY4"/>